<evidence type="ECO:0000259" key="16">
    <source>
        <dbReference type="PROSITE" id="PS50109"/>
    </source>
</evidence>
<evidence type="ECO:0000256" key="4">
    <source>
        <dbReference type="ARBA" id="ARBA00022475"/>
    </source>
</evidence>
<comment type="catalytic activity">
    <reaction evidence="1">
        <text>ATP + protein L-histidine = ADP + protein N-phospho-L-histidine.</text>
        <dbReference type="EC" id="2.7.13.3"/>
    </reaction>
</comment>
<dbReference type="SUPFAM" id="SSF47384">
    <property type="entry name" value="Homodimeric domain of signal transducing histidine kinase"/>
    <property type="match status" value="1"/>
</dbReference>
<dbReference type="CDD" id="cd00082">
    <property type="entry name" value="HisKA"/>
    <property type="match status" value="1"/>
</dbReference>
<dbReference type="SMART" id="SM00388">
    <property type="entry name" value="HisKA"/>
    <property type="match status" value="1"/>
</dbReference>
<dbReference type="EC" id="2.7.13.3" evidence="3"/>
<comment type="caution">
    <text evidence="18">The sequence shown here is derived from an EMBL/GenBank/DDBJ whole genome shotgun (WGS) entry which is preliminary data.</text>
</comment>
<evidence type="ECO:0000256" key="5">
    <source>
        <dbReference type="ARBA" id="ARBA00022519"/>
    </source>
</evidence>
<evidence type="ECO:0000256" key="10">
    <source>
        <dbReference type="ARBA" id="ARBA00022777"/>
    </source>
</evidence>
<feature type="transmembrane region" description="Helical" evidence="15">
    <location>
        <begin position="12"/>
        <end position="35"/>
    </location>
</feature>
<evidence type="ECO:0000256" key="7">
    <source>
        <dbReference type="ARBA" id="ARBA00022679"/>
    </source>
</evidence>
<proteinExistence type="predicted"/>
<dbReference type="SUPFAM" id="SSF55874">
    <property type="entry name" value="ATPase domain of HSP90 chaperone/DNA topoisomerase II/histidine kinase"/>
    <property type="match status" value="1"/>
</dbReference>
<dbReference type="Pfam" id="PF02518">
    <property type="entry name" value="HATPase_c"/>
    <property type="match status" value="1"/>
</dbReference>
<keyword evidence="12 15" id="KW-1133">Transmembrane helix</keyword>
<dbReference type="InterPro" id="IPR036097">
    <property type="entry name" value="HisK_dim/P_sf"/>
</dbReference>
<dbReference type="InterPro" id="IPR004358">
    <property type="entry name" value="Sig_transdc_His_kin-like_C"/>
</dbReference>
<dbReference type="EMBL" id="JBEUWX010000002">
    <property type="protein sequence ID" value="MFA9949675.1"/>
    <property type="molecule type" value="Genomic_DNA"/>
</dbReference>
<keyword evidence="7" id="KW-0808">Transferase</keyword>
<dbReference type="InterPro" id="IPR050980">
    <property type="entry name" value="2C_sensor_his_kinase"/>
</dbReference>
<dbReference type="RefSeq" id="WP_418890785.1">
    <property type="nucleotide sequence ID" value="NZ_JBEUWX010000002.1"/>
</dbReference>
<keyword evidence="11 18" id="KW-0067">ATP-binding</keyword>
<dbReference type="Gene3D" id="1.10.8.500">
    <property type="entry name" value="HAMP domain in histidine kinase"/>
    <property type="match status" value="1"/>
</dbReference>
<dbReference type="Pfam" id="PF16524">
    <property type="entry name" value="RisS_PPD"/>
    <property type="match status" value="1"/>
</dbReference>
<evidence type="ECO:0000256" key="11">
    <source>
        <dbReference type="ARBA" id="ARBA00022840"/>
    </source>
</evidence>
<evidence type="ECO:0000256" key="9">
    <source>
        <dbReference type="ARBA" id="ARBA00022741"/>
    </source>
</evidence>
<dbReference type="Gene3D" id="3.30.565.10">
    <property type="entry name" value="Histidine kinase-like ATPase, C-terminal domain"/>
    <property type="match status" value="1"/>
</dbReference>
<feature type="domain" description="HAMP" evidence="17">
    <location>
        <begin position="179"/>
        <end position="231"/>
    </location>
</feature>
<evidence type="ECO:0000313" key="19">
    <source>
        <dbReference type="Proteomes" id="UP001574673"/>
    </source>
</evidence>
<evidence type="ECO:0000256" key="1">
    <source>
        <dbReference type="ARBA" id="ARBA00000085"/>
    </source>
</evidence>
<dbReference type="InterPro" id="IPR036890">
    <property type="entry name" value="HATPase_C_sf"/>
</dbReference>
<keyword evidence="5" id="KW-0997">Cell inner membrane</keyword>
<dbReference type="InterPro" id="IPR003660">
    <property type="entry name" value="HAMP_dom"/>
</dbReference>
<dbReference type="PANTHER" id="PTHR44936:SF5">
    <property type="entry name" value="SENSOR HISTIDINE KINASE ENVZ"/>
    <property type="match status" value="1"/>
</dbReference>
<keyword evidence="10" id="KW-0418">Kinase</keyword>
<evidence type="ECO:0000256" key="14">
    <source>
        <dbReference type="ARBA" id="ARBA00023136"/>
    </source>
</evidence>
<protein>
    <recommendedName>
        <fullName evidence="3">histidine kinase</fullName>
        <ecNumber evidence="3">2.7.13.3</ecNumber>
    </recommendedName>
</protein>
<dbReference type="PROSITE" id="PS50885">
    <property type="entry name" value="HAMP"/>
    <property type="match status" value="1"/>
</dbReference>
<dbReference type="CDD" id="cd06225">
    <property type="entry name" value="HAMP"/>
    <property type="match status" value="1"/>
</dbReference>
<dbReference type="SMART" id="SM00304">
    <property type="entry name" value="HAMP"/>
    <property type="match status" value="1"/>
</dbReference>
<dbReference type="PROSITE" id="PS50109">
    <property type="entry name" value="HIS_KIN"/>
    <property type="match status" value="1"/>
</dbReference>
<dbReference type="Pfam" id="PF00512">
    <property type="entry name" value="HisKA"/>
    <property type="match status" value="1"/>
</dbReference>
<dbReference type="Gene3D" id="1.10.287.130">
    <property type="match status" value="1"/>
</dbReference>
<evidence type="ECO:0000256" key="3">
    <source>
        <dbReference type="ARBA" id="ARBA00012438"/>
    </source>
</evidence>
<dbReference type="PRINTS" id="PR00344">
    <property type="entry name" value="BCTRLSENSOR"/>
</dbReference>
<evidence type="ECO:0000256" key="13">
    <source>
        <dbReference type="ARBA" id="ARBA00023012"/>
    </source>
</evidence>
<keyword evidence="6" id="KW-0597">Phosphoprotein</keyword>
<evidence type="ECO:0000259" key="17">
    <source>
        <dbReference type="PROSITE" id="PS50885"/>
    </source>
</evidence>
<dbReference type="SUPFAM" id="SSF158472">
    <property type="entry name" value="HAMP domain-like"/>
    <property type="match status" value="1"/>
</dbReference>
<dbReference type="InterPro" id="IPR003594">
    <property type="entry name" value="HATPase_dom"/>
</dbReference>
<keyword evidence="19" id="KW-1185">Reference proteome</keyword>
<keyword evidence="14 15" id="KW-0472">Membrane</keyword>
<keyword evidence="9" id="KW-0547">Nucleotide-binding</keyword>
<dbReference type="SMART" id="SM00387">
    <property type="entry name" value="HATPase_c"/>
    <property type="match status" value="1"/>
</dbReference>
<dbReference type="GO" id="GO:0005524">
    <property type="term" value="F:ATP binding"/>
    <property type="evidence" value="ECO:0007669"/>
    <property type="project" value="UniProtKB-KW"/>
</dbReference>
<name>A0ABV4UDG1_9RHOO</name>
<accession>A0ABV4UDG1</accession>
<dbReference type="InterPro" id="IPR032408">
    <property type="entry name" value="RisS_PPD"/>
</dbReference>
<reference evidence="19" key="1">
    <citation type="submission" date="2024-06" db="EMBL/GenBank/DDBJ databases">
        <title>Radixoralia hellwigii gen. nov., sp nov., isolated from a root canal in the human oral cavity.</title>
        <authorList>
            <person name="Bartsch S."/>
            <person name="Wittmer A."/>
            <person name="Schulz A.-K."/>
            <person name="Neumann-Schaal M."/>
            <person name="Wolf J."/>
            <person name="Gronow S."/>
            <person name="Tennert C."/>
            <person name="Haecker G."/>
            <person name="Cieplik F."/>
            <person name="Al-Ahmad A."/>
        </authorList>
    </citation>
    <scope>NUCLEOTIDE SEQUENCE [LARGE SCALE GENOMIC DNA]</scope>
    <source>
        <strain evidence="19">Wk13</strain>
    </source>
</reference>
<dbReference type="PANTHER" id="PTHR44936">
    <property type="entry name" value="SENSOR PROTEIN CREC"/>
    <property type="match status" value="1"/>
</dbReference>
<comment type="subcellular location">
    <subcellularLocation>
        <location evidence="2">Cell inner membrane</location>
        <topology evidence="2">Multi-pass membrane protein</topology>
    </subcellularLocation>
</comment>
<gene>
    <name evidence="18" type="ORF">ABCS64_04910</name>
</gene>
<dbReference type="Proteomes" id="UP001574673">
    <property type="component" value="Unassembled WGS sequence"/>
</dbReference>
<feature type="transmembrane region" description="Helical" evidence="15">
    <location>
        <begin position="157"/>
        <end position="178"/>
    </location>
</feature>
<evidence type="ECO:0000313" key="18">
    <source>
        <dbReference type="EMBL" id="MFA9949675.1"/>
    </source>
</evidence>
<evidence type="ECO:0000256" key="15">
    <source>
        <dbReference type="SAM" id="Phobius"/>
    </source>
</evidence>
<evidence type="ECO:0000256" key="12">
    <source>
        <dbReference type="ARBA" id="ARBA00022989"/>
    </source>
</evidence>
<keyword evidence="8 15" id="KW-0812">Transmembrane</keyword>
<dbReference type="InterPro" id="IPR005467">
    <property type="entry name" value="His_kinase_dom"/>
</dbReference>
<organism evidence="18 19">
    <name type="scientific">Dentiradicibacter hellwigii</name>
    <dbReference type="NCBI Taxonomy" id="3149053"/>
    <lineage>
        <taxon>Bacteria</taxon>
        <taxon>Pseudomonadati</taxon>
        <taxon>Pseudomonadota</taxon>
        <taxon>Betaproteobacteria</taxon>
        <taxon>Rhodocyclales</taxon>
        <taxon>Rhodocyclaceae</taxon>
        <taxon>Dentiradicibacter</taxon>
    </lineage>
</organism>
<keyword evidence="4" id="KW-1003">Cell membrane</keyword>
<evidence type="ECO:0000256" key="6">
    <source>
        <dbReference type="ARBA" id="ARBA00022553"/>
    </source>
</evidence>
<dbReference type="Gene3D" id="3.30.450.300">
    <property type="entry name" value="Sensor histidine kinase RisS, periplasmic domain"/>
    <property type="match status" value="1"/>
</dbReference>
<keyword evidence="13" id="KW-0902">Two-component regulatory system</keyword>
<dbReference type="Pfam" id="PF00672">
    <property type="entry name" value="HAMP"/>
    <property type="match status" value="1"/>
</dbReference>
<dbReference type="InterPro" id="IPR003661">
    <property type="entry name" value="HisK_dim/P_dom"/>
</dbReference>
<evidence type="ECO:0000256" key="8">
    <source>
        <dbReference type="ARBA" id="ARBA00022692"/>
    </source>
</evidence>
<sequence>MLSRFYPRTLLVRTFLLISILLAVCISIWATLITLTEHAPRARQLGQLTVSVVNLTRAALVAANPEWRMALLRDLAENEGVQIYPIEPGDVVKDLPDTPFFRDFIAATRAELGTETRFAGAVNDQPGIWVSFPLYASEEAEYWLMLPGKRAESEFPLYWLGWGCLALLLAMLVAWLIVSRITRPLRKLMEAAQAVGLGLHPEPIPENGACELARLAASFNRMSEDLKRIDAERTEVLAGISHDLRTPLARLRLESEMSIADEATRQAVASDIEQMDAIIGQFLDYARGNDELAEPCDIGALIRQVAESVRRMADCHLTVHLDALPPLTVRRKALTRALTNLIDNARKYGGGEITITACQTNGHLWVDVMDRGPGIPPEELERLKRPFTRHNTARSNVDDGTGLGLAIVERIARLHGGSLHLCPRAGGGLLARLDLPLSLSRSASPLSDDPKKSHRT</sequence>
<evidence type="ECO:0000256" key="2">
    <source>
        <dbReference type="ARBA" id="ARBA00004429"/>
    </source>
</evidence>
<feature type="domain" description="Histidine kinase" evidence="16">
    <location>
        <begin position="239"/>
        <end position="439"/>
    </location>
</feature>
<dbReference type="InterPro" id="IPR038421">
    <property type="entry name" value="RisS_PPD_sf"/>
</dbReference>